<organism evidence="2 3">
    <name type="scientific">Candidatus Enterocloster excrementipullorum</name>
    <dbReference type="NCBI Taxonomy" id="2838559"/>
    <lineage>
        <taxon>Bacteria</taxon>
        <taxon>Bacillati</taxon>
        <taxon>Bacillota</taxon>
        <taxon>Clostridia</taxon>
        <taxon>Lachnospirales</taxon>
        <taxon>Lachnospiraceae</taxon>
        <taxon>Enterocloster</taxon>
    </lineage>
</organism>
<dbReference type="SMART" id="SM00909">
    <property type="entry name" value="Germane"/>
    <property type="match status" value="2"/>
</dbReference>
<dbReference type="PROSITE" id="PS51257">
    <property type="entry name" value="PROKAR_LIPOPROTEIN"/>
    <property type="match status" value="1"/>
</dbReference>
<name>A0A9D2SGV3_9FIRM</name>
<feature type="domain" description="GerMN" evidence="1">
    <location>
        <begin position="76"/>
        <end position="161"/>
    </location>
</feature>
<proteinExistence type="predicted"/>
<dbReference type="AlphaFoldDB" id="A0A9D2SGV3"/>
<evidence type="ECO:0000313" key="2">
    <source>
        <dbReference type="EMBL" id="HJC05690.1"/>
    </source>
</evidence>
<evidence type="ECO:0000259" key="1">
    <source>
        <dbReference type="SMART" id="SM00909"/>
    </source>
</evidence>
<dbReference type="Pfam" id="PF10646">
    <property type="entry name" value="Germane"/>
    <property type="match status" value="2"/>
</dbReference>
<accession>A0A9D2SGV3</accession>
<dbReference type="Proteomes" id="UP000823910">
    <property type="component" value="Unassembled WGS sequence"/>
</dbReference>
<gene>
    <name evidence="2" type="ORF">H9704_05990</name>
</gene>
<reference evidence="2" key="1">
    <citation type="journal article" date="2021" name="PeerJ">
        <title>Extensive microbial diversity within the chicken gut microbiome revealed by metagenomics and culture.</title>
        <authorList>
            <person name="Gilroy R."/>
            <person name="Ravi A."/>
            <person name="Getino M."/>
            <person name="Pursley I."/>
            <person name="Horton D.L."/>
            <person name="Alikhan N.F."/>
            <person name="Baker D."/>
            <person name="Gharbi K."/>
            <person name="Hall N."/>
            <person name="Watson M."/>
            <person name="Adriaenssens E.M."/>
            <person name="Foster-Nyarko E."/>
            <person name="Jarju S."/>
            <person name="Secka A."/>
            <person name="Antonio M."/>
            <person name="Oren A."/>
            <person name="Chaudhuri R.R."/>
            <person name="La Ragione R."/>
            <person name="Hildebrand F."/>
            <person name="Pallen M.J."/>
        </authorList>
    </citation>
    <scope>NUCLEOTIDE SEQUENCE</scope>
    <source>
        <strain evidence="2">CHK180-15479</strain>
    </source>
</reference>
<feature type="domain" description="GerMN" evidence="1">
    <location>
        <begin position="216"/>
        <end position="302"/>
    </location>
</feature>
<sequence>MMGRQNSRRMRALRLFGAALLGMIFLAAFLAGCSRREEEREPLARGQYYIYYLNSSMTRLVSRVYEAQETEGGALVEELMGQFLTVPEDLDCQPALSERVTYQGSRQEDQVLYLYFDLNYSSMSAAQEVLCRAALTCMMTQIEGVDYVSIYCGDQPLMDRQGNPVGAMAASDFIMNTSNVNAYEKAELTLYFADETGSFLVPERREVVHSINTSTAQLIVEQLIAGPSQEGNFATLPPDCKILSLSVTDNVCYINFDGAFLNTTLPVSEYIPIYSIVNSLCETGSVTRVQIMVNGSQDVMFRNVVSLNTTFERNQEYIKQ</sequence>
<protein>
    <submittedName>
        <fullName evidence="2">GerMN domain-containing protein</fullName>
    </submittedName>
</protein>
<dbReference type="InterPro" id="IPR019606">
    <property type="entry name" value="GerMN"/>
</dbReference>
<comment type="caution">
    <text evidence="2">The sequence shown here is derived from an EMBL/GenBank/DDBJ whole genome shotgun (WGS) entry which is preliminary data.</text>
</comment>
<reference evidence="2" key="2">
    <citation type="submission" date="2021-04" db="EMBL/GenBank/DDBJ databases">
        <authorList>
            <person name="Gilroy R."/>
        </authorList>
    </citation>
    <scope>NUCLEOTIDE SEQUENCE</scope>
    <source>
        <strain evidence="2">CHK180-15479</strain>
    </source>
</reference>
<evidence type="ECO:0000313" key="3">
    <source>
        <dbReference type="Proteomes" id="UP000823910"/>
    </source>
</evidence>
<dbReference type="EMBL" id="DWWT01000026">
    <property type="protein sequence ID" value="HJC05690.1"/>
    <property type="molecule type" value="Genomic_DNA"/>
</dbReference>